<organism evidence="2 3">
    <name type="scientific">Prorocentrum cordatum</name>
    <dbReference type="NCBI Taxonomy" id="2364126"/>
    <lineage>
        <taxon>Eukaryota</taxon>
        <taxon>Sar</taxon>
        <taxon>Alveolata</taxon>
        <taxon>Dinophyceae</taxon>
        <taxon>Prorocentrales</taxon>
        <taxon>Prorocentraceae</taxon>
        <taxon>Prorocentrum</taxon>
    </lineage>
</organism>
<feature type="compositionally biased region" description="Low complexity" evidence="1">
    <location>
        <begin position="169"/>
        <end position="179"/>
    </location>
</feature>
<reference evidence="2" key="1">
    <citation type="submission" date="2023-10" db="EMBL/GenBank/DDBJ databases">
        <authorList>
            <person name="Chen Y."/>
            <person name="Shah S."/>
            <person name="Dougan E. K."/>
            <person name="Thang M."/>
            <person name="Chan C."/>
        </authorList>
    </citation>
    <scope>NUCLEOTIDE SEQUENCE [LARGE SCALE GENOMIC DNA]</scope>
</reference>
<protein>
    <submittedName>
        <fullName evidence="2">Uncharacterized protein</fullName>
    </submittedName>
</protein>
<sequence length="301" mass="30698">EDGRRRGRQERGEGGGRGRRRDGEEAGGGGRDGKSQERGMAAVLQDFANEGAKRRGSPRGRRAPWDEGRTEGGRRWANEGPAAEQDGRRGAGGDGARGAQRSSDDAPWRREPPSGPRGTGGARGKGRDGDPGLCRHGLRDCRVCWCAHRKWERTAGDEYYEGDGEKEGAAAGAACGSGAPALQTARPEGGGAASQGDARVYFGEGPGPARALPAGAAEVAVAAPRAPLRPPPAPSSKGGACRGKKGGGVPGGQPAGILCGERGRRRLQVSWVRPDEGPGDDAGPAATSAPGAPGAPRTVDA</sequence>
<keyword evidence="3" id="KW-1185">Reference proteome</keyword>
<dbReference type="Proteomes" id="UP001189429">
    <property type="component" value="Unassembled WGS sequence"/>
</dbReference>
<evidence type="ECO:0000313" key="3">
    <source>
        <dbReference type="Proteomes" id="UP001189429"/>
    </source>
</evidence>
<evidence type="ECO:0000256" key="1">
    <source>
        <dbReference type="SAM" id="MobiDB-lite"/>
    </source>
</evidence>
<feature type="region of interest" description="Disordered" evidence="1">
    <location>
        <begin position="224"/>
        <end position="258"/>
    </location>
</feature>
<feature type="region of interest" description="Disordered" evidence="1">
    <location>
        <begin position="155"/>
        <end position="205"/>
    </location>
</feature>
<feature type="region of interest" description="Disordered" evidence="1">
    <location>
        <begin position="1"/>
        <end position="137"/>
    </location>
</feature>
<proteinExistence type="predicted"/>
<evidence type="ECO:0000313" key="2">
    <source>
        <dbReference type="EMBL" id="CAK0796086.1"/>
    </source>
</evidence>
<feature type="non-terminal residue" evidence="2">
    <location>
        <position position="301"/>
    </location>
</feature>
<feature type="non-terminal residue" evidence="2">
    <location>
        <position position="1"/>
    </location>
</feature>
<comment type="caution">
    <text evidence="2">The sequence shown here is derived from an EMBL/GenBank/DDBJ whole genome shotgun (WGS) entry which is preliminary data.</text>
</comment>
<feature type="compositionally biased region" description="Basic and acidic residues" evidence="1">
    <location>
        <begin position="63"/>
        <end position="77"/>
    </location>
</feature>
<dbReference type="EMBL" id="CAUYUJ010001469">
    <property type="protein sequence ID" value="CAK0796086.1"/>
    <property type="molecule type" value="Genomic_DNA"/>
</dbReference>
<accession>A0ABN9PVR7</accession>
<feature type="region of interest" description="Disordered" evidence="1">
    <location>
        <begin position="271"/>
        <end position="301"/>
    </location>
</feature>
<gene>
    <name evidence="2" type="ORF">PCOR1329_LOCUS5559</name>
</gene>
<feature type="compositionally biased region" description="Basic and acidic residues" evidence="1">
    <location>
        <begin position="102"/>
        <end position="112"/>
    </location>
</feature>
<feature type="compositionally biased region" description="Basic and acidic residues" evidence="1">
    <location>
        <begin position="1"/>
        <end position="24"/>
    </location>
</feature>
<name>A0ABN9PVR7_9DINO</name>
<feature type="compositionally biased region" description="Low complexity" evidence="1">
    <location>
        <begin position="281"/>
        <end position="301"/>
    </location>
</feature>